<dbReference type="PROSITE" id="PS51645">
    <property type="entry name" value="PHR_CRY_ALPHA_BETA"/>
    <property type="match status" value="1"/>
</dbReference>
<dbReference type="Pfam" id="PF00875">
    <property type="entry name" value="DNA_photolyase"/>
    <property type="match status" value="1"/>
</dbReference>
<dbReference type="Gene3D" id="3.40.50.620">
    <property type="entry name" value="HUPs"/>
    <property type="match status" value="1"/>
</dbReference>
<dbReference type="InterPro" id="IPR005101">
    <property type="entry name" value="Cryptochr/Photolyase_FAD-bd"/>
</dbReference>
<comment type="caution">
    <text evidence="7">The sequence shown here is derived from an EMBL/GenBank/DDBJ whole genome shotgun (WGS) entry which is preliminary data.</text>
</comment>
<dbReference type="InterPro" id="IPR002081">
    <property type="entry name" value="Cryptochrome/DNA_photolyase_1"/>
</dbReference>
<feature type="domain" description="Photolyase/cryptochrome alpha/beta" evidence="6">
    <location>
        <begin position="2"/>
        <end position="122"/>
    </location>
</feature>
<dbReference type="InterPro" id="IPR014729">
    <property type="entry name" value="Rossmann-like_a/b/a_fold"/>
</dbReference>
<keyword evidence="2 5" id="KW-0285">Flavoprotein</keyword>
<reference evidence="7 8" key="1">
    <citation type="submission" date="2024-06" db="EMBL/GenBank/DDBJ databases">
        <title>The Natural Products Discovery Center: Release of the First 8490 Sequenced Strains for Exploring Actinobacteria Biosynthetic Diversity.</title>
        <authorList>
            <person name="Kalkreuter E."/>
            <person name="Kautsar S.A."/>
            <person name="Yang D."/>
            <person name="Bader C.D."/>
            <person name="Teijaro C.N."/>
            <person name="Fluegel L."/>
            <person name="Davis C.M."/>
            <person name="Simpson J.R."/>
            <person name="Lauterbach L."/>
            <person name="Steele A.D."/>
            <person name="Gui C."/>
            <person name="Meng S."/>
            <person name="Li G."/>
            <person name="Viehrig K."/>
            <person name="Ye F."/>
            <person name="Su P."/>
            <person name="Kiefer A.F."/>
            <person name="Nichols A."/>
            <person name="Cepeda A.J."/>
            <person name="Yan W."/>
            <person name="Fan B."/>
            <person name="Jiang Y."/>
            <person name="Adhikari A."/>
            <person name="Zheng C.-J."/>
            <person name="Schuster L."/>
            <person name="Cowan T.M."/>
            <person name="Smanski M.J."/>
            <person name="Chevrette M.G."/>
            <person name="De Carvalho L.P.S."/>
            <person name="Shen B."/>
        </authorList>
    </citation>
    <scope>NUCLEOTIDE SEQUENCE [LARGE SCALE GENOMIC DNA]</scope>
    <source>
        <strain evidence="7 8">NPDC050100</strain>
    </source>
</reference>
<comment type="cofactor">
    <cofactor evidence="1">
        <name>FAD</name>
        <dbReference type="ChEBI" id="CHEBI:57692"/>
    </cofactor>
</comment>
<dbReference type="SUPFAM" id="SSF48173">
    <property type="entry name" value="Cryptochrome/photolyase FAD-binding domain"/>
    <property type="match status" value="1"/>
</dbReference>
<name>A0ABV3GRR1_MICGL</name>
<evidence type="ECO:0000256" key="2">
    <source>
        <dbReference type="ARBA" id="ARBA00022630"/>
    </source>
</evidence>
<evidence type="ECO:0000256" key="3">
    <source>
        <dbReference type="ARBA" id="ARBA00022827"/>
    </source>
</evidence>
<dbReference type="Proteomes" id="UP001551675">
    <property type="component" value="Unassembled WGS sequence"/>
</dbReference>
<dbReference type="EC" id="4.1.99.3" evidence="7"/>
<accession>A0ABV3GRR1</accession>
<evidence type="ECO:0000259" key="6">
    <source>
        <dbReference type="PROSITE" id="PS51645"/>
    </source>
</evidence>
<evidence type="ECO:0000256" key="5">
    <source>
        <dbReference type="RuleBase" id="RU004182"/>
    </source>
</evidence>
<organism evidence="7 8">
    <name type="scientific">Microtetraspora glauca</name>
    <dbReference type="NCBI Taxonomy" id="1996"/>
    <lineage>
        <taxon>Bacteria</taxon>
        <taxon>Bacillati</taxon>
        <taxon>Actinomycetota</taxon>
        <taxon>Actinomycetes</taxon>
        <taxon>Streptosporangiales</taxon>
        <taxon>Streptosporangiaceae</taxon>
        <taxon>Microtetraspora</taxon>
    </lineage>
</organism>
<dbReference type="RefSeq" id="WP_358140747.1">
    <property type="nucleotide sequence ID" value="NZ_JBFALK010000029.1"/>
</dbReference>
<proteinExistence type="inferred from homology"/>
<dbReference type="Gene3D" id="1.25.40.80">
    <property type="match status" value="1"/>
</dbReference>
<evidence type="ECO:0000256" key="4">
    <source>
        <dbReference type="ARBA" id="ARBA00022991"/>
    </source>
</evidence>
<keyword evidence="7" id="KW-0456">Lyase</keyword>
<gene>
    <name evidence="7" type="ORF">AB0I59_37370</name>
</gene>
<evidence type="ECO:0000313" key="7">
    <source>
        <dbReference type="EMBL" id="MEV0974299.1"/>
    </source>
</evidence>
<protein>
    <submittedName>
        <fullName evidence="7">Deoxyribodipyrimidine photo-lyase</fullName>
        <ecNumber evidence="7">4.1.99.3</ecNumber>
    </submittedName>
</protein>
<dbReference type="SUPFAM" id="SSF52425">
    <property type="entry name" value="Cryptochrome/photolyase, N-terminal domain"/>
    <property type="match status" value="1"/>
</dbReference>
<comment type="similarity">
    <text evidence="5">Belongs to the DNA photolyase family.</text>
</comment>
<dbReference type="PANTHER" id="PTHR11455:SF9">
    <property type="entry name" value="CRYPTOCHROME CIRCADIAN CLOCK 5 ISOFORM X1"/>
    <property type="match status" value="1"/>
</dbReference>
<dbReference type="PROSITE" id="PS00394">
    <property type="entry name" value="DNA_PHOTOLYASES_1_1"/>
    <property type="match status" value="1"/>
</dbReference>
<dbReference type="InterPro" id="IPR036134">
    <property type="entry name" value="Crypto/Photolyase_FAD-like_sf"/>
</dbReference>
<keyword evidence="8" id="KW-1185">Reference proteome</keyword>
<keyword evidence="4 5" id="KW-0157">Chromophore</keyword>
<dbReference type="Gene3D" id="1.10.579.10">
    <property type="entry name" value="DNA Cyclobutane Dipyrimidine Photolyase, subunit A, domain 3"/>
    <property type="match status" value="1"/>
</dbReference>
<dbReference type="InterPro" id="IPR018394">
    <property type="entry name" value="DNA_photolyase_1_CS_C"/>
</dbReference>
<dbReference type="PANTHER" id="PTHR11455">
    <property type="entry name" value="CRYPTOCHROME"/>
    <property type="match status" value="1"/>
</dbReference>
<dbReference type="EMBL" id="JBFALK010000029">
    <property type="protein sequence ID" value="MEV0974299.1"/>
    <property type="molecule type" value="Genomic_DNA"/>
</dbReference>
<evidence type="ECO:0000256" key="1">
    <source>
        <dbReference type="ARBA" id="ARBA00001974"/>
    </source>
</evidence>
<dbReference type="PRINTS" id="PR00147">
    <property type="entry name" value="DNAPHOTLYASE"/>
</dbReference>
<keyword evidence="3 5" id="KW-0274">FAD</keyword>
<sequence length="423" mass="47055">MDTAIVLFTRDLRVHDHPALSAACERGGRVVPLFVLDPEVPAGHRTGFLLDCLADLRESLRSRHGDLLVRRGDVVAETMRLAREVEADAIYASADVSELGRSRERRLAGERVDVRLFPGLTVVPPGALTPSGGGDHYRVFTPYWRAWSRSRRRAVLPAPARVPVPSGLVAGDLPDHSSHPALEGGESAARARMNRWMTRGLDGYADGHDDLAGDRTSRLSPYLRFGCVSPLELADHAEAGADEEHTFVRQLCWRDFFHQVAWAFPRINRDDYRPGSRRWRDDAHAVSAWKEGMTGVPIVDAGMRQLLAEGWMHNRARMIVADYLVNHLGVDWRAGAAHFFDLLLDGDVANNSGNWQWMAGTGNSTRPGRVLNPVRQARRFDPGAAYIRRYVPELAGLPAIDAREPWRLSKEVPGYPAPLTPVE</sequence>
<dbReference type="InterPro" id="IPR006050">
    <property type="entry name" value="DNA_photolyase_N"/>
</dbReference>
<dbReference type="GO" id="GO:0003904">
    <property type="term" value="F:deoxyribodipyrimidine photo-lyase activity"/>
    <property type="evidence" value="ECO:0007669"/>
    <property type="project" value="UniProtKB-EC"/>
</dbReference>
<dbReference type="Pfam" id="PF03441">
    <property type="entry name" value="FAD_binding_7"/>
    <property type="match status" value="1"/>
</dbReference>
<dbReference type="InterPro" id="IPR036155">
    <property type="entry name" value="Crypto/Photolyase_N_sf"/>
</dbReference>
<evidence type="ECO:0000313" key="8">
    <source>
        <dbReference type="Proteomes" id="UP001551675"/>
    </source>
</evidence>